<feature type="compositionally biased region" description="Polar residues" evidence="1">
    <location>
        <begin position="99"/>
        <end position="109"/>
    </location>
</feature>
<dbReference type="HOGENOM" id="CLU_2185921_0_0_1"/>
<dbReference type="Proteomes" id="UP000006174">
    <property type="component" value="Unassembled WGS sequence"/>
</dbReference>
<reference evidence="2 3" key="1">
    <citation type="journal article" date="2012" name="Plant Cell">
        <title>Genome comparison of barley and maize smut fungi reveals targeted loss of RNA silencing components and species-specific presence of transposable elements.</title>
        <authorList>
            <person name="Laurie J.D."/>
            <person name="Ali S."/>
            <person name="Linning R."/>
            <person name="Mannhaupt G."/>
            <person name="Wong P."/>
            <person name="Gueldener U."/>
            <person name="Muensterkoetter M."/>
            <person name="Moore R."/>
            <person name="Kahmann R."/>
            <person name="Bakkeren G."/>
            <person name="Schirawski J."/>
        </authorList>
    </citation>
    <scope>NUCLEOTIDE SEQUENCE [LARGE SCALE GENOMIC DNA]</scope>
    <source>
        <strain evidence="3">Uh4875-4</strain>
    </source>
</reference>
<gene>
    <name evidence="2" type="ORF">UHOR_03884</name>
</gene>
<dbReference type="EMBL" id="CAGI01000090">
    <property type="protein sequence ID" value="CCF48113.1"/>
    <property type="molecule type" value="Genomic_DNA"/>
</dbReference>
<comment type="caution">
    <text evidence="2">The sequence shown here is derived from an EMBL/GenBank/DDBJ whole genome shotgun (WGS) entry which is preliminary data.</text>
</comment>
<keyword evidence="3" id="KW-1185">Reference proteome</keyword>
<organism evidence="2 3">
    <name type="scientific">Ustilago hordei</name>
    <name type="common">Barley covered smut fungus</name>
    <dbReference type="NCBI Taxonomy" id="120017"/>
    <lineage>
        <taxon>Eukaryota</taxon>
        <taxon>Fungi</taxon>
        <taxon>Dikarya</taxon>
        <taxon>Basidiomycota</taxon>
        <taxon>Ustilaginomycotina</taxon>
        <taxon>Ustilaginomycetes</taxon>
        <taxon>Ustilaginales</taxon>
        <taxon>Ustilaginaceae</taxon>
        <taxon>Ustilago</taxon>
    </lineage>
</organism>
<accession>I2FMH0</accession>
<evidence type="ECO:0000313" key="2">
    <source>
        <dbReference type="EMBL" id="CCF48113.1"/>
    </source>
</evidence>
<dbReference type="AlphaFoldDB" id="I2FMH0"/>
<name>I2FMH0_USTHO</name>
<proteinExistence type="predicted"/>
<feature type="region of interest" description="Disordered" evidence="1">
    <location>
        <begin position="86"/>
        <end position="109"/>
    </location>
</feature>
<sequence length="109" mass="12152">MALWPRQSRENKFVFERDLLDFQTNPRIFRALQRSLFCALPCDLVGKCATAGGFEEWPKPEGPKGLFTVAVASRGRAQFALAPFAPPSPSLEPHLLRSNPLQDTLSLPD</sequence>
<protein>
    <submittedName>
        <fullName evidence="2">Uncharacterized protein</fullName>
    </submittedName>
</protein>
<evidence type="ECO:0000313" key="3">
    <source>
        <dbReference type="Proteomes" id="UP000006174"/>
    </source>
</evidence>
<evidence type="ECO:0000256" key="1">
    <source>
        <dbReference type="SAM" id="MobiDB-lite"/>
    </source>
</evidence>